<evidence type="ECO:0000313" key="2">
    <source>
        <dbReference type="EMBL" id="MFC3877216.1"/>
    </source>
</evidence>
<gene>
    <name evidence="2" type="ORF">ACFOSX_08235</name>
</gene>
<keyword evidence="1" id="KW-0812">Transmembrane</keyword>
<evidence type="ECO:0000313" key="3">
    <source>
        <dbReference type="Proteomes" id="UP001595812"/>
    </source>
</evidence>
<comment type="caution">
    <text evidence="2">The sequence shown here is derived from an EMBL/GenBank/DDBJ whole genome shotgun (WGS) entry which is preliminary data.</text>
</comment>
<dbReference type="Proteomes" id="UP001595812">
    <property type="component" value="Unassembled WGS sequence"/>
</dbReference>
<dbReference type="EMBL" id="JBHSAT010000004">
    <property type="protein sequence ID" value="MFC3877216.1"/>
    <property type="molecule type" value="Genomic_DNA"/>
</dbReference>
<evidence type="ECO:0000256" key="1">
    <source>
        <dbReference type="SAM" id="Phobius"/>
    </source>
</evidence>
<proteinExistence type="predicted"/>
<name>A0ABV8AJZ8_9FLAO</name>
<dbReference type="RefSeq" id="WP_386099082.1">
    <property type="nucleotide sequence ID" value="NZ_JBHSAT010000004.1"/>
</dbReference>
<keyword evidence="1" id="KW-1133">Transmembrane helix</keyword>
<organism evidence="2 3">
    <name type="scientific">Winogradskyella maritima</name>
    <dbReference type="NCBI Taxonomy" id="1517766"/>
    <lineage>
        <taxon>Bacteria</taxon>
        <taxon>Pseudomonadati</taxon>
        <taxon>Bacteroidota</taxon>
        <taxon>Flavobacteriia</taxon>
        <taxon>Flavobacteriales</taxon>
        <taxon>Flavobacteriaceae</taxon>
        <taxon>Winogradskyella</taxon>
    </lineage>
</organism>
<protein>
    <submittedName>
        <fullName evidence="2">DUF6090 family protein</fullName>
    </submittedName>
</protein>
<keyword evidence="1" id="KW-0472">Membrane</keyword>
<sequence length="257" mass="29921">MINFFRRTRQRLVGNGRFSKYILYAIGEIILVVIGILIALQINNRNEFQKTNTKQATYLALIQNEMINNLKSLDEERLTLSKVILNQQIHLKLMQDKDAQDTLSELHLSQILVNSISNDISVNYENGVLTELITSGNLKDITNDSIRNKLSSWESKIYKIREQENSLSTYWNKSNDFFEAKGKFRTLFDHTTYSDYVELERLDVNESNKSVLNSRVFENILLIKLASSMHLEKGVYPKYKNEIEKLITMIEQELDSN</sequence>
<dbReference type="Pfam" id="PF19578">
    <property type="entry name" value="DUF6090"/>
    <property type="match status" value="1"/>
</dbReference>
<feature type="transmembrane region" description="Helical" evidence="1">
    <location>
        <begin position="21"/>
        <end position="42"/>
    </location>
</feature>
<reference evidence="3" key="1">
    <citation type="journal article" date="2019" name="Int. J. Syst. Evol. Microbiol.">
        <title>The Global Catalogue of Microorganisms (GCM) 10K type strain sequencing project: providing services to taxonomists for standard genome sequencing and annotation.</title>
        <authorList>
            <consortium name="The Broad Institute Genomics Platform"/>
            <consortium name="The Broad Institute Genome Sequencing Center for Infectious Disease"/>
            <person name="Wu L."/>
            <person name="Ma J."/>
        </authorList>
    </citation>
    <scope>NUCLEOTIDE SEQUENCE [LARGE SCALE GENOMIC DNA]</scope>
    <source>
        <strain evidence="3">CECT 8979</strain>
    </source>
</reference>
<dbReference type="InterPro" id="IPR045749">
    <property type="entry name" value="DUF6090"/>
</dbReference>
<accession>A0ABV8AJZ8</accession>
<keyword evidence="3" id="KW-1185">Reference proteome</keyword>